<evidence type="ECO:0000256" key="2">
    <source>
        <dbReference type="ARBA" id="ARBA00022525"/>
    </source>
</evidence>
<gene>
    <name evidence="4" type="ORF">DOO78_24655</name>
</gene>
<dbReference type="Gene3D" id="2.150.10.10">
    <property type="entry name" value="Serralysin-like metalloprotease, C-terminal"/>
    <property type="match status" value="4"/>
</dbReference>
<evidence type="ECO:0000256" key="3">
    <source>
        <dbReference type="SAM" id="MobiDB-lite"/>
    </source>
</evidence>
<proteinExistence type="predicted"/>
<keyword evidence="2" id="KW-0964">Secreted</keyword>
<feature type="compositionally biased region" description="Basic and acidic residues" evidence="3">
    <location>
        <begin position="7"/>
        <end position="18"/>
    </location>
</feature>
<organism evidence="4 5">
    <name type="scientific">Roseicella frigidaeris</name>
    <dbReference type="NCBI Taxonomy" id="2230885"/>
    <lineage>
        <taxon>Bacteria</taxon>
        <taxon>Pseudomonadati</taxon>
        <taxon>Pseudomonadota</taxon>
        <taxon>Alphaproteobacteria</taxon>
        <taxon>Acetobacterales</taxon>
        <taxon>Roseomonadaceae</taxon>
        <taxon>Roseicella</taxon>
    </lineage>
</organism>
<dbReference type="InterPro" id="IPR001343">
    <property type="entry name" value="Hemolysn_Ca-bd"/>
</dbReference>
<dbReference type="GO" id="GO:0005509">
    <property type="term" value="F:calcium ion binding"/>
    <property type="evidence" value="ECO:0007669"/>
    <property type="project" value="InterPro"/>
</dbReference>
<dbReference type="AlphaFoldDB" id="A0A327LZ25"/>
<sequence>MAGAPEAVRREGDTRMSDDSLAAGGAYDFGSGPDTHHLAVGTLGADVLVGSEDAQNHLWGREGDDQIAGGPQADALEGQGGNDVLVGHDGTDLLMGGDWNDSLYGGPQDDAVMGGPGNDFLDEGAGHGDLNGGPGDDTLVGGAGPDAFVVTRGSGDDVIKDFTAGPGMFDHLALVGLRWADLSFADGPDGVKVSWEGGSALLEGVHKADLAQDDFMFTDNPDLPPGVRPPSDPAAERPSPSTDGPHITATTDHPGALPNQHDGADQFSLRFDDQWIRVGSDGADTLRGGDQTSNHFFGQGGDDSLSGGLMGDGLTGGSGNDTLQGGAGEDRLMGGDGHDSLVGGDQNDNLMGGAGNDYLDEGPGHGMLDGGPGDDTLIGGPGADAFIVMPDSGNDVVLDFQATGLAQGAFDHIAPEGINAQDLTVTDTDNGALISWDVNHDGAPDGSILLQGVPVADLRQSDFMFDSAPQFVAGINDYGSWYVFREDSQQATADQNAVATNTETNSSTTDYCFA</sequence>
<feature type="region of interest" description="Disordered" evidence="3">
    <location>
        <begin position="61"/>
        <end position="88"/>
    </location>
</feature>
<dbReference type="Proteomes" id="UP000249065">
    <property type="component" value="Unassembled WGS sequence"/>
</dbReference>
<feature type="region of interest" description="Disordered" evidence="3">
    <location>
        <begin position="215"/>
        <end position="264"/>
    </location>
</feature>
<protein>
    <submittedName>
        <fullName evidence="4">Calcium-binding protein</fullName>
    </submittedName>
</protein>
<dbReference type="InterPro" id="IPR011049">
    <property type="entry name" value="Serralysin-like_metalloprot_C"/>
</dbReference>
<dbReference type="PANTHER" id="PTHR38340:SF1">
    <property type="entry name" value="S-LAYER PROTEIN"/>
    <property type="match status" value="1"/>
</dbReference>
<dbReference type="SUPFAM" id="SSF51120">
    <property type="entry name" value="beta-Roll"/>
    <property type="match status" value="2"/>
</dbReference>
<evidence type="ECO:0000256" key="1">
    <source>
        <dbReference type="ARBA" id="ARBA00004613"/>
    </source>
</evidence>
<dbReference type="OrthoDB" id="7234196at2"/>
<name>A0A327LZ25_9PROT</name>
<evidence type="ECO:0000313" key="4">
    <source>
        <dbReference type="EMBL" id="RAI55245.1"/>
    </source>
</evidence>
<feature type="compositionally biased region" description="Pro residues" evidence="3">
    <location>
        <begin position="222"/>
        <end position="232"/>
    </location>
</feature>
<dbReference type="PANTHER" id="PTHR38340">
    <property type="entry name" value="S-LAYER PROTEIN"/>
    <property type="match status" value="1"/>
</dbReference>
<dbReference type="InterPro" id="IPR050557">
    <property type="entry name" value="RTX_toxin/Mannuronan_C5-epim"/>
</dbReference>
<dbReference type="PROSITE" id="PS00330">
    <property type="entry name" value="HEMOLYSIN_CALCIUM"/>
    <property type="match status" value="2"/>
</dbReference>
<dbReference type="Pfam" id="PF00353">
    <property type="entry name" value="HemolysinCabind"/>
    <property type="match status" value="6"/>
</dbReference>
<dbReference type="GO" id="GO:0005576">
    <property type="term" value="C:extracellular region"/>
    <property type="evidence" value="ECO:0007669"/>
    <property type="project" value="UniProtKB-SubCell"/>
</dbReference>
<dbReference type="PRINTS" id="PR00313">
    <property type="entry name" value="CABNDNGRPT"/>
</dbReference>
<accession>A0A327LZ25</accession>
<dbReference type="EMBL" id="QLIX01000035">
    <property type="protein sequence ID" value="RAI55245.1"/>
    <property type="molecule type" value="Genomic_DNA"/>
</dbReference>
<reference evidence="5" key="1">
    <citation type="submission" date="2018-06" db="EMBL/GenBank/DDBJ databases">
        <authorList>
            <person name="Khan S.A."/>
        </authorList>
    </citation>
    <scope>NUCLEOTIDE SEQUENCE [LARGE SCALE GENOMIC DNA]</scope>
    <source>
        <strain evidence="5">DB-1506</strain>
    </source>
</reference>
<feature type="region of interest" description="Disordered" evidence="3">
    <location>
        <begin position="286"/>
        <end position="330"/>
    </location>
</feature>
<comment type="subcellular location">
    <subcellularLocation>
        <location evidence="1">Secreted</location>
    </subcellularLocation>
</comment>
<comment type="caution">
    <text evidence="4">The sequence shown here is derived from an EMBL/GenBank/DDBJ whole genome shotgun (WGS) entry which is preliminary data.</text>
</comment>
<feature type="region of interest" description="Disordered" evidence="3">
    <location>
        <begin position="1"/>
        <end position="23"/>
    </location>
</feature>
<keyword evidence="5" id="KW-1185">Reference proteome</keyword>
<feature type="compositionally biased region" description="Gly residues" evidence="3">
    <location>
        <begin position="308"/>
        <end position="319"/>
    </location>
</feature>
<evidence type="ECO:0000313" key="5">
    <source>
        <dbReference type="Proteomes" id="UP000249065"/>
    </source>
</evidence>
<dbReference type="InterPro" id="IPR018511">
    <property type="entry name" value="Hemolysin-typ_Ca-bd_CS"/>
</dbReference>